<dbReference type="PRINTS" id="PR00471">
    <property type="entry name" value="ACETATEKNASE"/>
</dbReference>
<dbReference type="InterPro" id="IPR043129">
    <property type="entry name" value="ATPase_NBD"/>
</dbReference>
<dbReference type="Pfam" id="PF00871">
    <property type="entry name" value="Acetate_kinase"/>
    <property type="match status" value="1"/>
</dbReference>
<dbReference type="GO" id="GO:0005524">
    <property type="term" value="F:ATP binding"/>
    <property type="evidence" value="ECO:0007669"/>
    <property type="project" value="UniProtKB-KW"/>
</dbReference>
<evidence type="ECO:0000256" key="3">
    <source>
        <dbReference type="ARBA" id="ARBA00022741"/>
    </source>
</evidence>
<feature type="binding site" evidence="6">
    <location>
        <position position="105"/>
    </location>
    <ligand>
        <name>substrate</name>
    </ligand>
</feature>
<dbReference type="InterPro" id="IPR000890">
    <property type="entry name" value="Aliphatic_acid_kin_short-chain"/>
</dbReference>
<feature type="binding site" evidence="6">
    <location>
        <begin position="343"/>
        <end position="347"/>
    </location>
    <ligand>
        <name>ATP</name>
        <dbReference type="ChEBI" id="CHEBI:30616"/>
    </ligand>
</feature>
<evidence type="ECO:0000256" key="7">
    <source>
        <dbReference type="RuleBase" id="RU003835"/>
    </source>
</evidence>
<feature type="binding site" evidence="6">
    <location>
        <position position="32"/>
    </location>
    <ligand>
        <name>ATP</name>
        <dbReference type="ChEBI" id="CHEBI:30616"/>
    </ligand>
</feature>
<comment type="cofactor">
    <cofactor evidence="6">
        <name>Mg(2+)</name>
        <dbReference type="ChEBI" id="CHEBI:18420"/>
    </cofactor>
    <cofactor evidence="6">
        <name>Mn(2+)</name>
        <dbReference type="ChEBI" id="CHEBI:29035"/>
    </cofactor>
    <text evidence="6">Mg(2+). Can also accept Mn(2+).</text>
</comment>
<comment type="subunit">
    <text evidence="6">Homodimer.</text>
</comment>
<keyword evidence="6" id="KW-0963">Cytoplasm</keyword>
<protein>
    <recommendedName>
        <fullName evidence="6">Acetate kinase</fullName>
        <ecNumber evidence="6">2.7.2.1</ecNumber>
    </recommendedName>
    <alternativeName>
        <fullName evidence="6">Acetokinase</fullName>
    </alternativeName>
</protein>
<dbReference type="Proteomes" id="UP000214646">
    <property type="component" value="Unassembled WGS sequence"/>
</dbReference>
<proteinExistence type="inferred from homology"/>
<comment type="catalytic activity">
    <reaction evidence="6">
        <text>acetate + ATP = acetyl phosphate + ADP</text>
        <dbReference type="Rhea" id="RHEA:11352"/>
        <dbReference type="ChEBI" id="CHEBI:22191"/>
        <dbReference type="ChEBI" id="CHEBI:30089"/>
        <dbReference type="ChEBI" id="CHEBI:30616"/>
        <dbReference type="ChEBI" id="CHEBI:456216"/>
        <dbReference type="EC" id="2.7.2.1"/>
    </reaction>
</comment>
<keyword evidence="5 6" id="KW-0067">ATP-binding</keyword>
<keyword evidence="2 6" id="KW-0808">Transferase</keyword>
<dbReference type="InterPro" id="IPR004372">
    <property type="entry name" value="Ac/propionate_kinase"/>
</dbReference>
<comment type="pathway">
    <text evidence="6">Metabolic intermediate biosynthesis; acetyl-CoA biosynthesis; acetyl-CoA from acetate: step 1/2.</text>
</comment>
<feature type="binding site" evidence="6">
    <location>
        <position position="393"/>
    </location>
    <ligand>
        <name>Mg(2+)</name>
        <dbReference type="ChEBI" id="CHEBI:18420"/>
    </ligand>
</feature>
<dbReference type="Gene3D" id="3.30.420.40">
    <property type="match status" value="2"/>
</dbReference>
<dbReference type="OrthoDB" id="9802453at2"/>
<evidence type="ECO:0000256" key="1">
    <source>
        <dbReference type="ARBA" id="ARBA00008748"/>
    </source>
</evidence>
<keyword evidence="6" id="KW-0460">Magnesium</keyword>
<sequence length="409" mass="42898">MATHPATNSTPAGPLRSGNRILTINGGSSSIKFALYDPGESLQKTLAGAIERIGLADSSLHVNKPGQPNEKHPLPAGDPATAITGLIDWLDRAGELGKVAAIGYRVVHGGPAHTEPQTVTPELLADLRQAIPLAPNHLPIEIRLIETAAARLPGVPQVVCFDTTFHNHLPTVARTLPIPRRYAAAGVHRYGFHGLSYAYLLEELEKLAGPEAARGRVIFAHLGNGASLAAVRDAQCVDTTMGFTPDGGLVMGTRTGDLDPGVLIYLVRTEKLSPDQLEDLVTKQSGLLGVSETSPDMRDLLARRDNDPRAAEAVALFCYQIRKWIGAFAAALGGVDTLVFAGGIGEHAAEVRAGACDGLGFFGVALDPTANAANAPVISAGDGVTVRVIPTDEELMIARTVLRIVGGNS</sequence>
<evidence type="ECO:0000313" key="9">
    <source>
        <dbReference type="Proteomes" id="UP000214646"/>
    </source>
</evidence>
<dbReference type="AlphaFoldDB" id="A0A225DQ10"/>
<comment type="caution">
    <text evidence="8">The sequence shown here is derived from an EMBL/GenBank/DDBJ whole genome shotgun (WGS) entry which is preliminary data.</text>
</comment>
<comment type="subcellular location">
    <subcellularLocation>
        <location evidence="6">Cytoplasm</location>
    </subcellularLocation>
</comment>
<accession>A0A225DQ10</accession>
<dbReference type="PANTHER" id="PTHR21060">
    <property type="entry name" value="ACETATE KINASE"/>
    <property type="match status" value="1"/>
</dbReference>
<dbReference type="PROSITE" id="PS01075">
    <property type="entry name" value="ACETATE_KINASE_1"/>
    <property type="match status" value="1"/>
</dbReference>
<feature type="binding site" evidence="6">
    <location>
        <begin position="221"/>
        <end position="225"/>
    </location>
    <ligand>
        <name>ATP</name>
        <dbReference type="ChEBI" id="CHEBI:30616"/>
    </ligand>
</feature>
<comment type="similarity">
    <text evidence="1 6 7">Belongs to the acetokinase family.</text>
</comment>
<feature type="binding site" evidence="6">
    <location>
        <begin position="296"/>
        <end position="298"/>
    </location>
    <ligand>
        <name>ATP</name>
        <dbReference type="ChEBI" id="CHEBI:30616"/>
    </ligand>
</feature>
<dbReference type="GO" id="GO:0008776">
    <property type="term" value="F:acetate kinase activity"/>
    <property type="evidence" value="ECO:0007669"/>
    <property type="project" value="UniProtKB-UniRule"/>
</dbReference>
<dbReference type="UniPathway" id="UPA00340">
    <property type="reaction ID" value="UER00458"/>
</dbReference>
<keyword evidence="9" id="KW-1185">Reference proteome</keyword>
<dbReference type="EMBL" id="NIDE01000004">
    <property type="protein sequence ID" value="OWK43203.1"/>
    <property type="molecule type" value="Genomic_DNA"/>
</dbReference>
<feature type="site" description="Transition state stabilizer" evidence="6">
    <location>
        <position position="254"/>
    </location>
</feature>
<keyword evidence="6" id="KW-0479">Metal-binding</keyword>
<dbReference type="InterPro" id="IPR023865">
    <property type="entry name" value="Aliphatic_acid_kinase_CS"/>
</dbReference>
<evidence type="ECO:0000256" key="2">
    <source>
        <dbReference type="ARBA" id="ARBA00022679"/>
    </source>
</evidence>
<organism evidence="8 9">
    <name type="scientific">Fimbriiglobus ruber</name>
    <dbReference type="NCBI Taxonomy" id="1908690"/>
    <lineage>
        <taxon>Bacteria</taxon>
        <taxon>Pseudomonadati</taxon>
        <taxon>Planctomycetota</taxon>
        <taxon>Planctomycetia</taxon>
        <taxon>Gemmatales</taxon>
        <taxon>Gemmataceae</taxon>
        <taxon>Fimbriiglobus</taxon>
    </lineage>
</organism>
<evidence type="ECO:0000256" key="5">
    <source>
        <dbReference type="ARBA" id="ARBA00022840"/>
    </source>
</evidence>
<keyword evidence="3 6" id="KW-0547">Nucleotide-binding</keyword>
<feature type="site" description="Transition state stabilizer" evidence="6">
    <location>
        <position position="193"/>
    </location>
</feature>
<dbReference type="GO" id="GO:0006083">
    <property type="term" value="P:acetate metabolic process"/>
    <property type="evidence" value="ECO:0007669"/>
    <property type="project" value="TreeGrafter"/>
</dbReference>
<dbReference type="RefSeq" id="WP_088254089.1">
    <property type="nucleotide sequence ID" value="NZ_NIDE01000004.1"/>
</dbReference>
<feature type="active site" description="Proton donor/acceptor" evidence="6">
    <location>
        <position position="162"/>
    </location>
</feature>
<evidence type="ECO:0000256" key="4">
    <source>
        <dbReference type="ARBA" id="ARBA00022777"/>
    </source>
</evidence>
<dbReference type="NCBIfam" id="TIGR00016">
    <property type="entry name" value="ackA"/>
    <property type="match status" value="1"/>
</dbReference>
<keyword evidence="4 6" id="KW-0418">Kinase</keyword>
<dbReference type="PIRSF" id="PIRSF000722">
    <property type="entry name" value="Acetate_prop_kin"/>
    <property type="match status" value="1"/>
</dbReference>
<name>A0A225DQ10_9BACT</name>
<dbReference type="HAMAP" id="MF_00020">
    <property type="entry name" value="Acetate_kinase"/>
    <property type="match status" value="1"/>
</dbReference>
<dbReference type="PANTHER" id="PTHR21060:SF15">
    <property type="entry name" value="ACETATE KINASE-RELATED"/>
    <property type="match status" value="1"/>
</dbReference>
<evidence type="ECO:0000256" key="6">
    <source>
        <dbReference type="HAMAP-Rule" id="MF_00020"/>
    </source>
</evidence>
<dbReference type="GO" id="GO:0005737">
    <property type="term" value="C:cytoplasm"/>
    <property type="evidence" value="ECO:0007669"/>
    <property type="project" value="UniProtKB-SubCell"/>
</dbReference>
<dbReference type="SUPFAM" id="SSF53067">
    <property type="entry name" value="Actin-like ATPase domain"/>
    <property type="match status" value="2"/>
</dbReference>
<evidence type="ECO:0000313" key="8">
    <source>
        <dbReference type="EMBL" id="OWK43203.1"/>
    </source>
</evidence>
<dbReference type="EC" id="2.7.2.1" evidence="6"/>
<dbReference type="GO" id="GO:0000287">
    <property type="term" value="F:magnesium ion binding"/>
    <property type="evidence" value="ECO:0007669"/>
    <property type="project" value="UniProtKB-UniRule"/>
</dbReference>
<dbReference type="GO" id="GO:0006085">
    <property type="term" value="P:acetyl-CoA biosynthetic process"/>
    <property type="evidence" value="ECO:0007669"/>
    <property type="project" value="UniProtKB-UniRule"/>
</dbReference>
<gene>
    <name evidence="6" type="primary">ackA</name>
    <name evidence="8" type="ORF">FRUB_02802</name>
</gene>
<reference evidence="9" key="1">
    <citation type="submission" date="2017-06" db="EMBL/GenBank/DDBJ databases">
        <title>Genome analysis of Fimbriiglobus ruber SP5, the first member of the order Planctomycetales with confirmed chitinolytic capability.</title>
        <authorList>
            <person name="Ravin N.V."/>
            <person name="Rakitin A.L."/>
            <person name="Ivanova A.A."/>
            <person name="Beletsky A.V."/>
            <person name="Kulichevskaya I.S."/>
            <person name="Mardanov A.V."/>
            <person name="Dedysh S.N."/>
        </authorList>
    </citation>
    <scope>NUCLEOTIDE SEQUENCE [LARGE SCALE GENOMIC DNA]</scope>
    <source>
        <strain evidence="9">SP5</strain>
    </source>
</reference>
<comment type="function">
    <text evidence="6">Catalyzes the formation of acetyl phosphate from acetate and ATP. Can also catalyze the reverse reaction.</text>
</comment>
<feature type="binding site" evidence="6">
    <location>
        <position position="25"/>
    </location>
    <ligand>
        <name>Mg(2+)</name>
        <dbReference type="ChEBI" id="CHEBI:18420"/>
    </ligand>
</feature>